<name>A0A9W4UU35_9PLEO</name>
<reference evidence="1" key="1">
    <citation type="submission" date="2023-01" db="EMBL/GenBank/DDBJ databases">
        <authorList>
            <person name="Van Ghelder C."/>
            <person name="Rancurel C."/>
        </authorList>
    </citation>
    <scope>NUCLEOTIDE SEQUENCE</scope>
    <source>
        <strain evidence="1">CNCM I-4278</strain>
    </source>
</reference>
<evidence type="ECO:0000313" key="2">
    <source>
        <dbReference type="Proteomes" id="UP001152607"/>
    </source>
</evidence>
<evidence type="ECO:0000313" key="1">
    <source>
        <dbReference type="EMBL" id="CAI6341474.1"/>
    </source>
</evidence>
<keyword evidence="2" id="KW-1185">Reference proteome</keyword>
<proteinExistence type="predicted"/>
<organism evidence="1 2">
    <name type="scientific">Periconia digitata</name>
    <dbReference type="NCBI Taxonomy" id="1303443"/>
    <lineage>
        <taxon>Eukaryota</taxon>
        <taxon>Fungi</taxon>
        <taxon>Dikarya</taxon>
        <taxon>Ascomycota</taxon>
        <taxon>Pezizomycotina</taxon>
        <taxon>Dothideomycetes</taxon>
        <taxon>Pleosporomycetidae</taxon>
        <taxon>Pleosporales</taxon>
        <taxon>Massarineae</taxon>
        <taxon>Periconiaceae</taxon>
        <taxon>Periconia</taxon>
    </lineage>
</organism>
<accession>A0A9W4UU35</accession>
<dbReference type="Proteomes" id="UP001152607">
    <property type="component" value="Unassembled WGS sequence"/>
</dbReference>
<protein>
    <submittedName>
        <fullName evidence="1">Uncharacterized protein</fullName>
    </submittedName>
</protein>
<dbReference type="EMBL" id="CAOQHR010000012">
    <property type="protein sequence ID" value="CAI6341474.1"/>
    <property type="molecule type" value="Genomic_DNA"/>
</dbReference>
<dbReference type="AlphaFoldDB" id="A0A9W4UU35"/>
<sequence length="67" mass="7399">MQYCSPSRAKGWTGSEFGSQFPATSTVNLSLFSPQSFTPPLKVFTPEIDATCFQVRDPTNLSTIRSH</sequence>
<comment type="caution">
    <text evidence="1">The sequence shown here is derived from an EMBL/GenBank/DDBJ whole genome shotgun (WGS) entry which is preliminary data.</text>
</comment>
<gene>
    <name evidence="1" type="ORF">PDIGIT_LOCUS14671</name>
</gene>